<feature type="compositionally biased region" description="Low complexity" evidence="11">
    <location>
        <begin position="187"/>
        <end position="202"/>
    </location>
</feature>
<evidence type="ECO:0000256" key="1">
    <source>
        <dbReference type="ARBA" id="ARBA00004123"/>
    </source>
</evidence>
<feature type="domain" description="C2H2-type" evidence="12">
    <location>
        <begin position="223"/>
        <end position="250"/>
    </location>
</feature>
<keyword evidence="6" id="KW-0805">Transcription regulation</keyword>
<sequence length="615" mass="69374">MSRRKQANPRSLRVSIDSMQAIFGEDANLKENEHNESVQSTQEQLASIFFKNMTNQSDLNENRKLYHIAKMTFDYLANANKEAKKEPESQAAAQRSRSASESSDFIDVTTVTEEKKPTTDSKKSLRRRFNANFQTEAQSSIVVNGKRYYPLKFSCENCGLRYSDQSTLDTHKLNYCTKRNASKESSSESSSSEASPASSRSSTPTNKSLEDTANVQLLKSVMYQCSMCTFQSDKISAMHRHSRIHLPQKRKQMEESLPAKIDIGDEPGDNQKSYCKECDIHFSSLKTYLHHRNNYCQKYKTIESVVPVQIGPSTSAAPEPVRPQVMTPQPIRMGDLVYVPFYKLNENKESVPVQSVALKTKEEIDEAPLDLSIKKNSANEPKGFQPVVKNSALNFPFNLYPNLIGLSTMVPGPIRKKHVSIEANECEKNLPTDSKKPSPISAKIANDLIRHSLVKKTLSELYGADFELFNMNEETEEAFGSNSKLNGLNRNFFMCTACGYRGNTSRGVKQHGKLHLSSDEHFAIINVTDSKPYLVYSSLNDSDLTRMIAKRSSPEGSEEEAKHLGNAKKARLLEYSKQMEEANEPSKSQNYCSKCDIKFGHLKNFLVHKKSYCKD</sequence>
<proteinExistence type="predicted"/>
<dbReference type="PROSITE" id="PS50157">
    <property type="entry name" value="ZINC_FINGER_C2H2_2"/>
    <property type="match status" value="2"/>
</dbReference>
<evidence type="ECO:0000313" key="13">
    <source>
        <dbReference type="EMBL" id="RNA23330.1"/>
    </source>
</evidence>
<dbReference type="PANTHER" id="PTHR12958">
    <property type="entry name" value="FRIEND OF GATA2-RELATED"/>
    <property type="match status" value="1"/>
</dbReference>
<reference evidence="13 14" key="1">
    <citation type="journal article" date="2018" name="Sci. Rep.">
        <title>Genomic signatures of local adaptation to the degree of environmental predictability in rotifers.</title>
        <authorList>
            <person name="Franch-Gras L."/>
            <person name="Hahn C."/>
            <person name="Garcia-Roger E.M."/>
            <person name="Carmona M.J."/>
            <person name="Serra M."/>
            <person name="Gomez A."/>
        </authorList>
    </citation>
    <scope>NUCLEOTIDE SEQUENCE [LARGE SCALE GENOMIC DNA]</scope>
    <source>
        <strain evidence="13">HYR1</strain>
    </source>
</reference>
<keyword evidence="4 10" id="KW-0863">Zinc-finger</keyword>
<comment type="caution">
    <text evidence="13">The sequence shown here is derived from an EMBL/GenBank/DDBJ whole genome shotgun (WGS) entry which is preliminary data.</text>
</comment>
<keyword evidence="8" id="KW-0804">Transcription</keyword>
<keyword evidence="14" id="KW-1185">Reference proteome</keyword>
<feature type="region of interest" description="Disordered" evidence="11">
    <location>
        <begin position="82"/>
        <end position="127"/>
    </location>
</feature>
<dbReference type="InterPro" id="IPR059121">
    <property type="entry name" value="CCHC_ZFPM2-like"/>
</dbReference>
<keyword evidence="5" id="KW-0862">Zinc</keyword>
<dbReference type="STRING" id="10195.A0A3M7RIW2"/>
<feature type="region of interest" description="Disordered" evidence="11">
    <location>
        <begin position="179"/>
        <end position="210"/>
    </location>
</feature>
<dbReference type="SMART" id="SM00355">
    <property type="entry name" value="ZnF_C2H2"/>
    <property type="match status" value="4"/>
</dbReference>
<protein>
    <submittedName>
        <fullName evidence="13">Zinc finger ush isoform X2</fullName>
    </submittedName>
</protein>
<dbReference type="GO" id="GO:0005634">
    <property type="term" value="C:nucleus"/>
    <property type="evidence" value="ECO:0007669"/>
    <property type="project" value="TreeGrafter"/>
</dbReference>
<dbReference type="InterPro" id="IPR039746">
    <property type="entry name" value="FOG"/>
</dbReference>
<evidence type="ECO:0000256" key="2">
    <source>
        <dbReference type="ARBA" id="ARBA00022723"/>
    </source>
</evidence>
<evidence type="ECO:0000256" key="3">
    <source>
        <dbReference type="ARBA" id="ARBA00022737"/>
    </source>
</evidence>
<comment type="subcellular location">
    <subcellularLocation>
        <location evidence="1">Nucleus</location>
    </subcellularLocation>
</comment>
<evidence type="ECO:0000256" key="6">
    <source>
        <dbReference type="ARBA" id="ARBA00023015"/>
    </source>
</evidence>
<evidence type="ECO:0000256" key="10">
    <source>
        <dbReference type="PROSITE-ProRule" id="PRU00042"/>
    </source>
</evidence>
<dbReference type="GO" id="GO:0007507">
    <property type="term" value="P:heart development"/>
    <property type="evidence" value="ECO:0007669"/>
    <property type="project" value="TreeGrafter"/>
</dbReference>
<dbReference type="GO" id="GO:0045944">
    <property type="term" value="P:positive regulation of transcription by RNA polymerase II"/>
    <property type="evidence" value="ECO:0007669"/>
    <property type="project" value="TreeGrafter"/>
</dbReference>
<gene>
    <name evidence="13" type="ORF">BpHYR1_016246</name>
</gene>
<dbReference type="AlphaFoldDB" id="A0A3M7RIW2"/>
<dbReference type="PANTHER" id="PTHR12958:SF3">
    <property type="entry name" value="ZINC FINGER PROTEIN USH"/>
    <property type="match status" value="1"/>
</dbReference>
<evidence type="ECO:0000256" key="7">
    <source>
        <dbReference type="ARBA" id="ARBA00023125"/>
    </source>
</evidence>
<dbReference type="InterPro" id="IPR013087">
    <property type="entry name" value="Znf_C2H2_type"/>
</dbReference>
<keyword evidence="7" id="KW-0238">DNA-binding</keyword>
<feature type="compositionally biased region" description="Basic and acidic residues" evidence="11">
    <location>
        <begin position="112"/>
        <end position="123"/>
    </location>
</feature>
<evidence type="ECO:0000256" key="8">
    <source>
        <dbReference type="ARBA" id="ARBA00023163"/>
    </source>
</evidence>
<accession>A0A3M7RIW2</accession>
<feature type="domain" description="C2H2-type" evidence="12">
    <location>
        <begin position="153"/>
        <end position="180"/>
    </location>
</feature>
<dbReference type="GO" id="GO:0030154">
    <property type="term" value="P:cell differentiation"/>
    <property type="evidence" value="ECO:0007669"/>
    <property type="project" value="TreeGrafter"/>
</dbReference>
<dbReference type="InterPro" id="IPR036236">
    <property type="entry name" value="Znf_C2H2_sf"/>
</dbReference>
<dbReference type="GO" id="GO:0008270">
    <property type="term" value="F:zinc ion binding"/>
    <property type="evidence" value="ECO:0007669"/>
    <property type="project" value="UniProtKB-KW"/>
</dbReference>
<dbReference type="SUPFAM" id="SSF57667">
    <property type="entry name" value="beta-beta-alpha zinc fingers"/>
    <property type="match status" value="3"/>
</dbReference>
<organism evidence="13 14">
    <name type="scientific">Brachionus plicatilis</name>
    <name type="common">Marine rotifer</name>
    <name type="synonym">Brachionus muelleri</name>
    <dbReference type="NCBI Taxonomy" id="10195"/>
    <lineage>
        <taxon>Eukaryota</taxon>
        <taxon>Metazoa</taxon>
        <taxon>Spiralia</taxon>
        <taxon>Gnathifera</taxon>
        <taxon>Rotifera</taxon>
        <taxon>Eurotatoria</taxon>
        <taxon>Monogononta</taxon>
        <taxon>Pseudotrocha</taxon>
        <taxon>Ploima</taxon>
        <taxon>Brachionidae</taxon>
        <taxon>Brachionus</taxon>
    </lineage>
</organism>
<dbReference type="Proteomes" id="UP000276133">
    <property type="component" value="Unassembled WGS sequence"/>
</dbReference>
<evidence type="ECO:0000256" key="5">
    <source>
        <dbReference type="ARBA" id="ARBA00022833"/>
    </source>
</evidence>
<dbReference type="EMBL" id="REGN01003312">
    <property type="protein sequence ID" value="RNA23330.1"/>
    <property type="molecule type" value="Genomic_DNA"/>
</dbReference>
<dbReference type="OrthoDB" id="8742770at2759"/>
<keyword evidence="9" id="KW-0539">Nucleus</keyword>
<evidence type="ECO:0000256" key="4">
    <source>
        <dbReference type="ARBA" id="ARBA00022771"/>
    </source>
</evidence>
<dbReference type="GO" id="GO:0061629">
    <property type="term" value="F:RNA polymerase II-specific DNA-binding transcription factor binding"/>
    <property type="evidence" value="ECO:0007669"/>
    <property type="project" value="InterPro"/>
</dbReference>
<keyword evidence="3" id="KW-0677">Repeat</keyword>
<evidence type="ECO:0000259" key="12">
    <source>
        <dbReference type="PROSITE" id="PS50157"/>
    </source>
</evidence>
<evidence type="ECO:0000256" key="11">
    <source>
        <dbReference type="SAM" id="MobiDB-lite"/>
    </source>
</evidence>
<keyword evidence="2" id="KW-0479">Metal-binding</keyword>
<evidence type="ECO:0000256" key="9">
    <source>
        <dbReference type="ARBA" id="ARBA00023242"/>
    </source>
</evidence>
<name>A0A3M7RIW2_BRAPC</name>
<dbReference type="GO" id="GO:0000122">
    <property type="term" value="P:negative regulation of transcription by RNA polymerase II"/>
    <property type="evidence" value="ECO:0007669"/>
    <property type="project" value="TreeGrafter"/>
</dbReference>
<feature type="compositionally biased region" description="Low complexity" evidence="11">
    <location>
        <begin position="89"/>
        <end position="111"/>
    </location>
</feature>
<evidence type="ECO:0000313" key="14">
    <source>
        <dbReference type="Proteomes" id="UP000276133"/>
    </source>
</evidence>
<dbReference type="Pfam" id="PF25445">
    <property type="entry name" value="CCHC_ZFPM2"/>
    <property type="match status" value="1"/>
</dbReference>